<proteinExistence type="predicted"/>
<name>A0A2M4CEB7_9DIPT</name>
<dbReference type="EMBL" id="GGFJ01014370">
    <property type="protein sequence ID" value="MBW63511.1"/>
    <property type="molecule type" value="Transcribed_RNA"/>
</dbReference>
<evidence type="ECO:0000313" key="2">
    <source>
        <dbReference type="EMBL" id="MBW63511.1"/>
    </source>
</evidence>
<protein>
    <submittedName>
        <fullName evidence="2">Putative secreted protein</fullName>
    </submittedName>
</protein>
<evidence type="ECO:0000256" key="1">
    <source>
        <dbReference type="SAM" id="SignalP"/>
    </source>
</evidence>
<sequence length="71" mass="7833">MTEVKLNINVPLSLFLLLQVGSEEPFPFSFHYLKTAAVADTPLPNLVPGPNLLVQRRKGFHCTIPSRTGNS</sequence>
<accession>A0A2M4CEB7</accession>
<feature type="signal peptide" evidence="1">
    <location>
        <begin position="1"/>
        <end position="22"/>
    </location>
</feature>
<reference evidence="2" key="1">
    <citation type="submission" date="2018-01" db="EMBL/GenBank/DDBJ databases">
        <title>An insight into the sialome of Amazonian anophelines.</title>
        <authorList>
            <person name="Ribeiro J.M."/>
            <person name="Scarpassa V."/>
            <person name="Calvo E."/>
        </authorList>
    </citation>
    <scope>NUCLEOTIDE SEQUENCE</scope>
    <source>
        <tissue evidence="2">Salivary glands</tissue>
    </source>
</reference>
<keyword evidence="1" id="KW-0732">Signal</keyword>
<feature type="chain" id="PRO_5014908532" evidence="1">
    <location>
        <begin position="23"/>
        <end position="71"/>
    </location>
</feature>
<dbReference type="AlphaFoldDB" id="A0A2M4CEB7"/>
<organism evidence="2">
    <name type="scientific">Anopheles marajoara</name>
    <dbReference type="NCBI Taxonomy" id="58244"/>
    <lineage>
        <taxon>Eukaryota</taxon>
        <taxon>Metazoa</taxon>
        <taxon>Ecdysozoa</taxon>
        <taxon>Arthropoda</taxon>
        <taxon>Hexapoda</taxon>
        <taxon>Insecta</taxon>
        <taxon>Pterygota</taxon>
        <taxon>Neoptera</taxon>
        <taxon>Endopterygota</taxon>
        <taxon>Diptera</taxon>
        <taxon>Nematocera</taxon>
        <taxon>Culicoidea</taxon>
        <taxon>Culicidae</taxon>
        <taxon>Anophelinae</taxon>
        <taxon>Anopheles</taxon>
    </lineage>
</organism>